<keyword evidence="2 9" id="KW-0963">Cytoplasm</keyword>
<dbReference type="GO" id="GO:0046872">
    <property type="term" value="F:metal ion binding"/>
    <property type="evidence" value="ECO:0007669"/>
    <property type="project" value="UniProtKB-KW"/>
</dbReference>
<dbReference type="NCBIfam" id="TIGR00109">
    <property type="entry name" value="hemH"/>
    <property type="match status" value="1"/>
</dbReference>
<evidence type="ECO:0000256" key="7">
    <source>
        <dbReference type="ARBA" id="ARBA00023244"/>
    </source>
</evidence>
<dbReference type="RefSeq" id="WP_088604819.1">
    <property type="nucleotide sequence ID" value="NZ_NJIH01000010.1"/>
</dbReference>
<comment type="subcellular location">
    <subcellularLocation>
        <location evidence="9 10">Cytoplasm</location>
    </subcellularLocation>
</comment>
<comment type="pathway">
    <text evidence="9 10">Porphyrin-containing compound metabolism; protoheme biosynthesis; protoheme from protoporphyrin-IX: step 1/1.</text>
</comment>
<dbReference type="UniPathway" id="UPA00252">
    <property type="reaction ID" value="UER00325"/>
</dbReference>
<evidence type="ECO:0000256" key="2">
    <source>
        <dbReference type="ARBA" id="ARBA00022490"/>
    </source>
</evidence>
<proteinExistence type="inferred from homology"/>
<evidence type="ECO:0000256" key="10">
    <source>
        <dbReference type="RuleBase" id="RU000607"/>
    </source>
</evidence>
<dbReference type="InterPro" id="IPR033644">
    <property type="entry name" value="Ferrochelatase_C"/>
</dbReference>
<comment type="similarity">
    <text evidence="1 9 10">Belongs to the ferrochelatase family.</text>
</comment>
<dbReference type="InterPro" id="IPR019772">
    <property type="entry name" value="Ferrochelatase_AS"/>
</dbReference>
<protein>
    <recommendedName>
        <fullName evidence="9 10">Ferrochelatase</fullName>
        <ecNumber evidence="9 10">4.98.1.1</ecNumber>
    </recommendedName>
    <alternativeName>
        <fullName evidence="9">Heme synthase</fullName>
    </alternativeName>
    <alternativeName>
        <fullName evidence="9">Protoheme ferro-lyase</fullName>
    </alternativeName>
</protein>
<keyword evidence="12" id="KW-1185">Reference proteome</keyword>
<dbReference type="SUPFAM" id="SSF53800">
    <property type="entry name" value="Chelatase"/>
    <property type="match status" value="1"/>
</dbReference>
<feature type="binding site" evidence="9">
    <location>
        <position position="324"/>
    </location>
    <ligand>
        <name>Fe(2+)</name>
        <dbReference type="ChEBI" id="CHEBI:29033"/>
    </ligand>
</feature>
<dbReference type="GO" id="GO:0006783">
    <property type="term" value="P:heme biosynthetic process"/>
    <property type="evidence" value="ECO:0007669"/>
    <property type="project" value="UniProtKB-UniRule"/>
</dbReference>
<evidence type="ECO:0000256" key="3">
    <source>
        <dbReference type="ARBA" id="ARBA00022723"/>
    </source>
</evidence>
<dbReference type="PANTHER" id="PTHR11108:SF1">
    <property type="entry name" value="FERROCHELATASE, MITOCHONDRIAL"/>
    <property type="match status" value="1"/>
</dbReference>
<keyword evidence="5 9" id="KW-0350">Heme biosynthesis</keyword>
<sequence>MRPSSPSCFALRPQTQSTFLLAKLFASRFRPEPADPHAFDTRPPPREPGPVGVLLVNLGTPDEPTPGAIRRYLAEFLSDRRVIEIPQWLWQIVLRGVVLPRRPAALAPRYREIWMPEGSPLLVWSLAQARSLQQVFDTEGLPVRVEAAMRYGSPAVASAIDSLRGQGCERILTVPMYPQYAAGTTATAVDAVAAVAGALRNQPELRFVKRFYADAGYIGALAARVWAHWDAHGKPEKLLLSFHGLPRRVVELGDPYYRDCMATAELLRQALGADGALVELAFQSRFGRAKWLEPYTEPTLKSWAAAGVRRVDVMCPGFLADCLETLEEIQGQCRASFLAAGGQEFRYIPCLNDDPAWIDALAALVRRQLGGWL</sequence>
<evidence type="ECO:0000256" key="5">
    <source>
        <dbReference type="ARBA" id="ARBA00023133"/>
    </source>
</evidence>
<dbReference type="Proteomes" id="UP000214603">
    <property type="component" value="Unassembled WGS sequence"/>
</dbReference>
<dbReference type="EMBL" id="NJIH01000010">
    <property type="protein sequence ID" value="OWT56812.1"/>
    <property type="molecule type" value="Genomic_DNA"/>
</dbReference>
<dbReference type="Pfam" id="PF00762">
    <property type="entry name" value="Ferrochelatase"/>
    <property type="match status" value="1"/>
</dbReference>
<evidence type="ECO:0000256" key="8">
    <source>
        <dbReference type="ARBA" id="ARBA00024536"/>
    </source>
</evidence>
<keyword evidence="3 9" id="KW-0479">Metal-binding</keyword>
<comment type="caution">
    <text evidence="11">The sequence shown here is derived from an EMBL/GenBank/DDBJ whole genome shotgun (WGS) entry which is preliminary data.</text>
</comment>
<dbReference type="InterPro" id="IPR001015">
    <property type="entry name" value="Ferrochelatase"/>
</dbReference>
<organism evidence="11 12">
    <name type="scientific">Candidimonas nitroreducens</name>
    <dbReference type="NCBI Taxonomy" id="683354"/>
    <lineage>
        <taxon>Bacteria</taxon>
        <taxon>Pseudomonadati</taxon>
        <taxon>Pseudomonadota</taxon>
        <taxon>Betaproteobacteria</taxon>
        <taxon>Burkholderiales</taxon>
        <taxon>Alcaligenaceae</taxon>
        <taxon>Candidimonas</taxon>
    </lineage>
</organism>
<keyword evidence="4 9" id="KW-0408">Iron</keyword>
<evidence type="ECO:0000313" key="11">
    <source>
        <dbReference type="EMBL" id="OWT56812.1"/>
    </source>
</evidence>
<dbReference type="CDD" id="cd03411">
    <property type="entry name" value="Ferrochelatase_N"/>
    <property type="match status" value="1"/>
</dbReference>
<keyword evidence="7 9" id="KW-0627">Porphyrin biosynthesis</keyword>
<dbReference type="AlphaFoldDB" id="A0A225M7V8"/>
<dbReference type="PROSITE" id="PS00534">
    <property type="entry name" value="FERROCHELATASE"/>
    <property type="match status" value="1"/>
</dbReference>
<reference evidence="12" key="1">
    <citation type="submission" date="2017-06" db="EMBL/GenBank/DDBJ databases">
        <title>Herbaspirillum phytohormonus sp. nov., isolated from the root nodule of Robinia pseudoacacia in lead-zinc mine.</title>
        <authorList>
            <person name="Fan M."/>
            <person name="Lin Y."/>
        </authorList>
    </citation>
    <scope>NUCLEOTIDE SEQUENCE [LARGE SCALE GENOMIC DNA]</scope>
    <source>
        <strain evidence="12">SC-089</strain>
    </source>
</reference>
<feature type="binding site" evidence="9">
    <location>
        <position position="243"/>
    </location>
    <ligand>
        <name>Fe(2+)</name>
        <dbReference type="ChEBI" id="CHEBI:29033"/>
    </ligand>
</feature>
<comment type="catalytic activity">
    <reaction evidence="9 10">
        <text>heme b + 2 H(+) = protoporphyrin IX + Fe(2+)</text>
        <dbReference type="Rhea" id="RHEA:22584"/>
        <dbReference type="ChEBI" id="CHEBI:15378"/>
        <dbReference type="ChEBI" id="CHEBI:29033"/>
        <dbReference type="ChEBI" id="CHEBI:57306"/>
        <dbReference type="ChEBI" id="CHEBI:60344"/>
        <dbReference type="EC" id="4.98.1.1"/>
    </reaction>
</comment>
<name>A0A225M7V8_9BURK</name>
<dbReference type="OrthoDB" id="9809741at2"/>
<dbReference type="GO" id="GO:0005737">
    <property type="term" value="C:cytoplasm"/>
    <property type="evidence" value="ECO:0007669"/>
    <property type="project" value="UniProtKB-SubCell"/>
</dbReference>
<evidence type="ECO:0000256" key="1">
    <source>
        <dbReference type="ARBA" id="ARBA00007718"/>
    </source>
</evidence>
<evidence type="ECO:0000256" key="9">
    <source>
        <dbReference type="HAMAP-Rule" id="MF_00323"/>
    </source>
</evidence>
<gene>
    <name evidence="9" type="primary">hemH</name>
    <name evidence="11" type="ORF">CEY11_18160</name>
</gene>
<dbReference type="CDD" id="cd00419">
    <property type="entry name" value="Ferrochelatase_C"/>
    <property type="match status" value="1"/>
</dbReference>
<comment type="catalytic activity">
    <reaction evidence="8">
        <text>Fe-coproporphyrin III + 2 H(+) = coproporphyrin III + Fe(2+)</text>
        <dbReference type="Rhea" id="RHEA:49572"/>
        <dbReference type="ChEBI" id="CHEBI:15378"/>
        <dbReference type="ChEBI" id="CHEBI:29033"/>
        <dbReference type="ChEBI" id="CHEBI:68438"/>
        <dbReference type="ChEBI" id="CHEBI:131725"/>
        <dbReference type="EC" id="4.99.1.9"/>
    </reaction>
    <physiologicalReaction direction="right-to-left" evidence="8">
        <dbReference type="Rhea" id="RHEA:49574"/>
    </physiologicalReaction>
</comment>
<keyword evidence="6 9" id="KW-0456">Lyase</keyword>
<comment type="function">
    <text evidence="9 10">Catalyzes the ferrous insertion into protoporphyrin IX.</text>
</comment>
<evidence type="ECO:0000256" key="4">
    <source>
        <dbReference type="ARBA" id="ARBA00023004"/>
    </source>
</evidence>
<evidence type="ECO:0000313" key="12">
    <source>
        <dbReference type="Proteomes" id="UP000214603"/>
    </source>
</evidence>
<dbReference type="FunFam" id="3.40.50.1400:FF:000002">
    <property type="entry name" value="Ferrochelatase"/>
    <property type="match status" value="1"/>
</dbReference>
<dbReference type="HAMAP" id="MF_00323">
    <property type="entry name" value="Ferrochelatase"/>
    <property type="match status" value="1"/>
</dbReference>
<dbReference type="InterPro" id="IPR033659">
    <property type="entry name" value="Ferrochelatase_N"/>
</dbReference>
<dbReference type="Gene3D" id="3.40.50.1400">
    <property type="match status" value="2"/>
</dbReference>
<evidence type="ECO:0000256" key="6">
    <source>
        <dbReference type="ARBA" id="ARBA00023239"/>
    </source>
</evidence>
<dbReference type="EC" id="4.98.1.1" evidence="9 10"/>
<dbReference type="PANTHER" id="PTHR11108">
    <property type="entry name" value="FERROCHELATASE"/>
    <property type="match status" value="1"/>
</dbReference>
<accession>A0A225M7V8</accession>
<dbReference type="GO" id="GO:0004325">
    <property type="term" value="F:ferrochelatase activity"/>
    <property type="evidence" value="ECO:0007669"/>
    <property type="project" value="UniProtKB-UniRule"/>
</dbReference>